<dbReference type="Proteomes" id="UP000198771">
    <property type="component" value="Unassembled WGS sequence"/>
</dbReference>
<evidence type="ECO:0000259" key="2">
    <source>
        <dbReference type="Pfam" id="PF05532"/>
    </source>
</evidence>
<dbReference type="EMBL" id="FMXO01000015">
    <property type="protein sequence ID" value="SDB52148.1"/>
    <property type="molecule type" value="Genomic_DNA"/>
</dbReference>
<feature type="domain" description="CsbD-like" evidence="2">
    <location>
        <begin position="4"/>
        <end position="56"/>
    </location>
</feature>
<dbReference type="PIRSF" id="PIRSF039008">
    <property type="entry name" value="YjbJ"/>
    <property type="match status" value="1"/>
</dbReference>
<reference evidence="3 4" key="1">
    <citation type="submission" date="2016-10" db="EMBL/GenBank/DDBJ databases">
        <authorList>
            <person name="de Groot N.N."/>
        </authorList>
    </citation>
    <scope>NUCLEOTIDE SEQUENCE [LARGE SCALE GENOMIC DNA]</scope>
    <source>
        <strain evidence="3 4">ASO4-2</strain>
    </source>
</reference>
<dbReference type="InterPro" id="IPR008462">
    <property type="entry name" value="CsbD"/>
</dbReference>
<dbReference type="PANTHER" id="PTHR34977:SF1">
    <property type="entry name" value="UPF0337 PROTEIN YJBJ"/>
    <property type="match status" value="1"/>
</dbReference>
<gene>
    <name evidence="3" type="ORF">SAMN05660653_02598</name>
</gene>
<dbReference type="SUPFAM" id="SSF69047">
    <property type="entry name" value="Hypothetical protein YjbJ"/>
    <property type="match status" value="1"/>
</dbReference>
<keyword evidence="4" id="KW-1185">Reference proteome</keyword>
<proteinExistence type="inferred from homology"/>
<protein>
    <submittedName>
        <fullName evidence="3">Uncharacterized conserved protein YjbJ, UPF0337 family</fullName>
    </submittedName>
</protein>
<dbReference type="Pfam" id="PF05532">
    <property type="entry name" value="CsbD"/>
    <property type="match status" value="1"/>
</dbReference>
<evidence type="ECO:0000313" key="4">
    <source>
        <dbReference type="Proteomes" id="UP000198771"/>
    </source>
</evidence>
<dbReference type="InterPro" id="IPR026042">
    <property type="entry name" value="YjbJ"/>
</dbReference>
<organism evidence="3 4">
    <name type="scientific">Desulfonatronum thiosulfatophilum</name>
    <dbReference type="NCBI Taxonomy" id="617002"/>
    <lineage>
        <taxon>Bacteria</taxon>
        <taxon>Pseudomonadati</taxon>
        <taxon>Thermodesulfobacteriota</taxon>
        <taxon>Desulfovibrionia</taxon>
        <taxon>Desulfovibrionales</taxon>
        <taxon>Desulfonatronaceae</taxon>
        <taxon>Desulfonatronum</taxon>
    </lineage>
</organism>
<evidence type="ECO:0000256" key="1">
    <source>
        <dbReference type="ARBA" id="ARBA00009129"/>
    </source>
</evidence>
<evidence type="ECO:0000313" key="3">
    <source>
        <dbReference type="EMBL" id="SDB52148.1"/>
    </source>
</evidence>
<dbReference type="InterPro" id="IPR036629">
    <property type="entry name" value="YjbJ_sf"/>
</dbReference>
<accession>A0A1G6E449</accession>
<dbReference type="AlphaFoldDB" id="A0A1G6E449"/>
<sequence length="65" mass="7636">MNWDKVKGNWTQAKGTIKSKWGKLTDDELTQIDGERDKFVGKIQEKYGIARDEAEKQVDDWTKDY</sequence>
<dbReference type="RefSeq" id="WP_092122543.1">
    <property type="nucleotide sequence ID" value="NZ_FMXO01000015.1"/>
</dbReference>
<comment type="similarity">
    <text evidence="1">Belongs to the UPF0337 (CsbD) family.</text>
</comment>
<dbReference type="PANTHER" id="PTHR34977">
    <property type="entry name" value="UPF0337 PROTEIN YJBJ"/>
    <property type="match status" value="1"/>
</dbReference>
<dbReference type="STRING" id="617002.SAMN05660653_02598"/>
<dbReference type="Gene3D" id="1.10.1470.10">
    <property type="entry name" value="YjbJ"/>
    <property type="match status" value="1"/>
</dbReference>
<dbReference type="InterPro" id="IPR050423">
    <property type="entry name" value="UPF0337_stress_rsp"/>
</dbReference>
<name>A0A1G6E449_9BACT</name>
<dbReference type="OrthoDB" id="9796058at2"/>